<dbReference type="EMBL" id="RJJE01000017">
    <property type="protein sequence ID" value="RNI27397.1"/>
    <property type="molecule type" value="Genomic_DNA"/>
</dbReference>
<dbReference type="Proteomes" id="UP000271010">
    <property type="component" value="Unassembled WGS sequence"/>
</dbReference>
<keyword evidence="2" id="KW-1185">Reference proteome</keyword>
<evidence type="ECO:0000313" key="2">
    <source>
        <dbReference type="Proteomes" id="UP000271010"/>
    </source>
</evidence>
<dbReference type="AlphaFoldDB" id="A0A3M9MQB3"/>
<organism evidence="1 2">
    <name type="scientific">Rufibacter immobilis</name>
    <dbReference type="NCBI Taxonomy" id="1348778"/>
    <lineage>
        <taxon>Bacteria</taxon>
        <taxon>Pseudomonadati</taxon>
        <taxon>Bacteroidota</taxon>
        <taxon>Cytophagia</taxon>
        <taxon>Cytophagales</taxon>
        <taxon>Hymenobacteraceae</taxon>
        <taxon>Rufibacter</taxon>
    </lineage>
</organism>
<reference evidence="1 2" key="1">
    <citation type="submission" date="2018-11" db="EMBL/GenBank/DDBJ databases">
        <title>Rufibacter latericius sp. nov., isolated from water in Baiyang Lake.</title>
        <authorList>
            <person name="Yang Y."/>
        </authorList>
    </citation>
    <scope>NUCLEOTIDE SEQUENCE [LARGE SCALE GENOMIC DNA]</scope>
    <source>
        <strain evidence="1 2">MCC P1</strain>
    </source>
</reference>
<comment type="caution">
    <text evidence="1">The sequence shown here is derived from an EMBL/GenBank/DDBJ whole genome shotgun (WGS) entry which is preliminary data.</text>
</comment>
<name>A0A3M9MQB3_9BACT</name>
<proteinExistence type="predicted"/>
<sequence length="150" mass="16930">METENLTIQKSLAIQAPKEKVWDVLLQDRYTRLWYTAFCEGIYVETTWAEGSKALFLDPSNNGMLSTVVTHKPQEELTLLYEGLIANGREDLESEEAQAMKGGREGYYLTPTHSGTQLSIEADLSPAYFEEMSAMWDKALLKIKELAEAS</sequence>
<dbReference type="InterPro" id="IPR023393">
    <property type="entry name" value="START-like_dom_sf"/>
</dbReference>
<dbReference type="OrthoDB" id="384974at2"/>
<accession>A0A3M9MQB3</accession>
<dbReference type="RefSeq" id="WP_123133865.1">
    <property type="nucleotide sequence ID" value="NZ_RJJE01000017.1"/>
</dbReference>
<evidence type="ECO:0000313" key="1">
    <source>
        <dbReference type="EMBL" id="RNI27397.1"/>
    </source>
</evidence>
<dbReference type="SUPFAM" id="SSF55961">
    <property type="entry name" value="Bet v1-like"/>
    <property type="match status" value="1"/>
</dbReference>
<dbReference type="Gene3D" id="3.30.530.20">
    <property type="match status" value="1"/>
</dbReference>
<protein>
    <submittedName>
        <fullName evidence="1">SRPBCC domain-containing protein</fullName>
    </submittedName>
</protein>
<gene>
    <name evidence="1" type="ORF">EFA69_14760</name>
</gene>